<evidence type="ECO:0000256" key="1">
    <source>
        <dbReference type="SAM" id="Coils"/>
    </source>
</evidence>
<dbReference type="Gene3D" id="3.90.1480.10">
    <property type="entry name" value="Alpha-2,3-sialyltransferase"/>
    <property type="match status" value="1"/>
</dbReference>
<accession>A0A6M3IGQ4</accession>
<protein>
    <submittedName>
        <fullName evidence="2">Uncharacterized protein</fullName>
    </submittedName>
</protein>
<organism evidence="2">
    <name type="scientific">viral metagenome</name>
    <dbReference type="NCBI Taxonomy" id="1070528"/>
    <lineage>
        <taxon>unclassified sequences</taxon>
        <taxon>metagenomes</taxon>
        <taxon>organismal metagenomes</taxon>
    </lineage>
</organism>
<gene>
    <name evidence="2" type="ORF">MM415B01827_0012</name>
</gene>
<dbReference type="AlphaFoldDB" id="A0A6M3IGQ4"/>
<name>A0A6M3IGQ4_9ZZZZ</name>
<dbReference type="EMBL" id="MT141226">
    <property type="protein sequence ID" value="QJA56561.1"/>
    <property type="molecule type" value="Genomic_DNA"/>
</dbReference>
<proteinExistence type="predicted"/>
<reference evidence="2" key="1">
    <citation type="submission" date="2020-03" db="EMBL/GenBank/DDBJ databases">
        <title>The deep terrestrial virosphere.</title>
        <authorList>
            <person name="Holmfeldt K."/>
            <person name="Nilsson E."/>
            <person name="Simone D."/>
            <person name="Lopez-Fernandez M."/>
            <person name="Wu X."/>
            <person name="de Brujin I."/>
            <person name="Lundin D."/>
            <person name="Andersson A."/>
            <person name="Bertilsson S."/>
            <person name="Dopson M."/>
        </authorList>
    </citation>
    <scope>NUCLEOTIDE SEQUENCE</scope>
    <source>
        <strain evidence="2">MM415B01827</strain>
    </source>
</reference>
<sequence length="279" mass="32777">MAKKKKEVVVPVAVEPVVAPMGYVTGTNIPRQKKKVSIVGFAPSSMEDVKYVWDDPQMEVWGLNQLYMALPAITQKATRWFQIHARHSYDANIPRDHSHHQWMAEQRDFPIYMQEHVPEIPCSVRYPKEELLKIFWRRYFTNSISWMLATAIAERFEEIYMFGVDMAQDSEYAFEKPSVEYFCGMIDIADFFGISMKLIISDKSDILKTAWLYPFDDTAPFKAKTTQRRQELRNRINMCANQEQNLRDERMQLIGAADNMNYIERSWFKSASQIEMPKE</sequence>
<keyword evidence="1" id="KW-0175">Coiled coil</keyword>
<evidence type="ECO:0000313" key="2">
    <source>
        <dbReference type="EMBL" id="QJA56561.1"/>
    </source>
</evidence>
<feature type="coiled-coil region" evidence="1">
    <location>
        <begin position="222"/>
        <end position="249"/>
    </location>
</feature>